<sequence>MHQPDGHFLGIAVVSVDTQVDAERLRVEYNGKVIDHTRKPNPALRTHAQGSSSNANQSGSNGKQKAPSSFPNKKENGKPLGLKLLDRISKPKMLPNHMDQIALLERQRANLQKSHPGGLAKASIMRIQPSIPSKDTIRRPRKSKAVKAAGKSNVGAASKVSRAKKKLNDSAMDLDGI</sequence>
<dbReference type="HOGENOM" id="CLU_1517782_0_0_1"/>
<name>A0A0D0T9M3_9TREE</name>
<feature type="region of interest" description="Disordered" evidence="1">
    <location>
        <begin position="133"/>
        <end position="177"/>
    </location>
</feature>
<evidence type="ECO:0000313" key="3">
    <source>
        <dbReference type="Proteomes" id="UP000053392"/>
    </source>
</evidence>
<organism evidence="2 3">
    <name type="scientific">Cryptococcus deuterogattii Ram5</name>
    <dbReference type="NCBI Taxonomy" id="1296110"/>
    <lineage>
        <taxon>Eukaryota</taxon>
        <taxon>Fungi</taxon>
        <taxon>Dikarya</taxon>
        <taxon>Basidiomycota</taxon>
        <taxon>Agaricomycotina</taxon>
        <taxon>Tremellomycetes</taxon>
        <taxon>Tremellales</taxon>
        <taxon>Cryptococcaceae</taxon>
        <taxon>Cryptococcus</taxon>
        <taxon>Cryptococcus gattii species complex</taxon>
    </lineage>
</organism>
<dbReference type="EMBL" id="KN847897">
    <property type="protein sequence ID" value="KIR42727.1"/>
    <property type="molecule type" value="Genomic_DNA"/>
</dbReference>
<feature type="compositionally biased region" description="Low complexity" evidence="1">
    <location>
        <begin position="48"/>
        <end position="62"/>
    </location>
</feature>
<accession>A0A0D0T9M3</accession>
<protein>
    <submittedName>
        <fullName evidence="2">Uncharacterized protein</fullName>
    </submittedName>
</protein>
<dbReference type="OrthoDB" id="2574467at2759"/>
<gene>
    <name evidence="2" type="ORF">I313_00930</name>
</gene>
<dbReference type="Proteomes" id="UP000053392">
    <property type="component" value="Unassembled WGS sequence"/>
</dbReference>
<evidence type="ECO:0000256" key="1">
    <source>
        <dbReference type="SAM" id="MobiDB-lite"/>
    </source>
</evidence>
<dbReference type="AlphaFoldDB" id="A0A0D0T9M3"/>
<keyword evidence="3" id="KW-1185">Reference proteome</keyword>
<evidence type="ECO:0000313" key="2">
    <source>
        <dbReference type="EMBL" id="KIR42727.1"/>
    </source>
</evidence>
<proteinExistence type="predicted"/>
<feature type="region of interest" description="Disordered" evidence="1">
    <location>
        <begin position="33"/>
        <end position="82"/>
    </location>
</feature>
<reference evidence="2 3" key="1">
    <citation type="submission" date="2015-01" db="EMBL/GenBank/DDBJ databases">
        <title>The Genome Sequence of Cryptococcus gattii Ram5.</title>
        <authorList>
            <consortium name="The Broad Institute Genomics Platform"/>
            <person name="Cuomo C."/>
            <person name="Litvintseva A."/>
            <person name="Chen Y."/>
            <person name="Heitman J."/>
            <person name="Sun S."/>
            <person name="Springer D."/>
            <person name="Dromer F."/>
            <person name="Young S."/>
            <person name="Zeng Q."/>
            <person name="Gargeya S."/>
            <person name="Abouelleil A."/>
            <person name="Alvarado L."/>
            <person name="Chapman S.B."/>
            <person name="Gainer-Dewar J."/>
            <person name="Goldberg J."/>
            <person name="Griggs A."/>
            <person name="Gujja S."/>
            <person name="Hansen M."/>
            <person name="Howarth C."/>
            <person name="Imamovic A."/>
            <person name="Larimer J."/>
            <person name="Murphy C."/>
            <person name="Naylor J."/>
            <person name="Pearson M."/>
            <person name="Priest M."/>
            <person name="Roberts A."/>
            <person name="Saif S."/>
            <person name="Shea T."/>
            <person name="Sykes S."/>
            <person name="Wortman J."/>
            <person name="Nusbaum C."/>
            <person name="Birren B."/>
        </authorList>
    </citation>
    <scope>NUCLEOTIDE SEQUENCE [LARGE SCALE GENOMIC DNA]</scope>
    <source>
        <strain evidence="2 3">Ram5</strain>
    </source>
</reference>